<feature type="transmembrane region" description="Helical" evidence="1">
    <location>
        <begin position="21"/>
        <end position="38"/>
    </location>
</feature>
<keyword evidence="2" id="KW-0614">Plasmid</keyword>
<sequence length="40" mass="4749">MHVFSANLDCMNKKREELTSLFKISSAAYYFFLFRLISLI</sequence>
<dbReference type="AlphaFoldDB" id="G0ITW8"/>
<dbReference type="KEGG" id="bafz:BafPKo_Q0044"/>
<keyword evidence="1" id="KW-0472">Membrane</keyword>
<name>G0ITW8_BORAP</name>
<dbReference type="Proteomes" id="UP000005216">
    <property type="component" value="Plasmid lp32-10"/>
</dbReference>
<proteinExistence type="predicted"/>
<evidence type="ECO:0000313" key="2">
    <source>
        <dbReference type="EMBL" id="AEL70572.1"/>
    </source>
</evidence>
<keyword evidence="1" id="KW-1133">Transmembrane helix</keyword>
<organism evidence="2 3">
    <name type="scientific">Borreliella afzelii (strain PKo)</name>
    <name type="common">Borrelia afzelii</name>
    <dbReference type="NCBI Taxonomy" id="390236"/>
    <lineage>
        <taxon>Bacteria</taxon>
        <taxon>Pseudomonadati</taxon>
        <taxon>Spirochaetota</taxon>
        <taxon>Spirochaetia</taxon>
        <taxon>Spirochaetales</taxon>
        <taxon>Borreliaceae</taxon>
        <taxon>Borreliella</taxon>
    </lineage>
</organism>
<keyword evidence="1" id="KW-0812">Transmembrane</keyword>
<gene>
    <name evidence="2" type="ordered locus">BafPKo_Q0044</name>
</gene>
<protein>
    <submittedName>
        <fullName evidence="2">Uncharacterized protein</fullName>
    </submittedName>
</protein>
<geneLocation type="plasmid" evidence="2 3">
    <name>lp32-10</name>
</geneLocation>
<accession>G0ITW8</accession>
<dbReference type="HOGENOM" id="CLU_219315_0_0_12"/>
<dbReference type="EMBL" id="CP002948">
    <property type="protein sequence ID" value="AEL70572.1"/>
    <property type="molecule type" value="Genomic_DNA"/>
</dbReference>
<evidence type="ECO:0000313" key="3">
    <source>
        <dbReference type="Proteomes" id="UP000005216"/>
    </source>
</evidence>
<evidence type="ECO:0000256" key="1">
    <source>
        <dbReference type="SAM" id="Phobius"/>
    </source>
</evidence>
<reference evidence="2 3" key="1">
    <citation type="journal article" date="2011" name="J. Bacteriol.">
        <title>Whole-genome sequences of two Borrelia afzelii and two Borrelia garinii Lyme disease agent isolates.</title>
        <authorList>
            <person name="Casjens S.R."/>
            <person name="Mongodin E.F."/>
            <person name="Qiu W.-G."/>
            <person name="Dunn J.J."/>
            <person name="Luft B.J."/>
            <person name="Fraser-Liggett C.M."/>
            <person name="Schutzer S.E."/>
        </authorList>
    </citation>
    <scope>NUCLEOTIDE SEQUENCE [LARGE SCALE GENOMIC DNA]</scope>
    <source>
        <strain evidence="2 3">PKo</strain>
    </source>
</reference>
<keyword evidence="3" id="KW-1185">Reference proteome</keyword>